<protein>
    <submittedName>
        <fullName evidence="4">TetR/AcrR family transcriptional regulator</fullName>
    </submittedName>
</protein>
<dbReference type="InterPro" id="IPR001647">
    <property type="entry name" value="HTH_TetR"/>
</dbReference>
<comment type="caution">
    <text evidence="4">The sequence shown here is derived from an EMBL/GenBank/DDBJ whole genome shotgun (WGS) entry which is preliminary data.</text>
</comment>
<name>A0ABV8V9H3_9GAMM</name>
<dbReference type="EMBL" id="JBHSCX010000021">
    <property type="protein sequence ID" value="MFC4364328.1"/>
    <property type="molecule type" value="Genomic_DNA"/>
</dbReference>
<dbReference type="InterPro" id="IPR009057">
    <property type="entry name" value="Homeodomain-like_sf"/>
</dbReference>
<evidence type="ECO:0000256" key="2">
    <source>
        <dbReference type="PROSITE-ProRule" id="PRU00335"/>
    </source>
</evidence>
<dbReference type="RefSeq" id="WP_290262270.1">
    <property type="nucleotide sequence ID" value="NZ_JAUFQG010000004.1"/>
</dbReference>
<dbReference type="Gene3D" id="1.10.357.10">
    <property type="entry name" value="Tetracycline Repressor, domain 2"/>
    <property type="match status" value="1"/>
</dbReference>
<dbReference type="PANTHER" id="PTHR30055:SF226">
    <property type="entry name" value="HTH-TYPE TRANSCRIPTIONAL REGULATOR PKSA"/>
    <property type="match status" value="1"/>
</dbReference>
<organism evidence="4 5">
    <name type="scientific">Simiduia curdlanivorans</name>
    <dbReference type="NCBI Taxonomy" id="1492769"/>
    <lineage>
        <taxon>Bacteria</taxon>
        <taxon>Pseudomonadati</taxon>
        <taxon>Pseudomonadota</taxon>
        <taxon>Gammaproteobacteria</taxon>
        <taxon>Cellvibrionales</taxon>
        <taxon>Cellvibrionaceae</taxon>
        <taxon>Simiduia</taxon>
    </lineage>
</organism>
<accession>A0ABV8V9H3</accession>
<dbReference type="PRINTS" id="PR00455">
    <property type="entry name" value="HTHTETR"/>
</dbReference>
<reference evidence="5" key="1">
    <citation type="journal article" date="2019" name="Int. J. Syst. Evol. Microbiol.">
        <title>The Global Catalogue of Microorganisms (GCM) 10K type strain sequencing project: providing services to taxonomists for standard genome sequencing and annotation.</title>
        <authorList>
            <consortium name="The Broad Institute Genomics Platform"/>
            <consortium name="The Broad Institute Genome Sequencing Center for Infectious Disease"/>
            <person name="Wu L."/>
            <person name="Ma J."/>
        </authorList>
    </citation>
    <scope>NUCLEOTIDE SEQUENCE [LARGE SCALE GENOMIC DNA]</scope>
    <source>
        <strain evidence="5">CECT 8570</strain>
    </source>
</reference>
<keyword evidence="1 2" id="KW-0238">DNA-binding</keyword>
<dbReference type="PROSITE" id="PS50977">
    <property type="entry name" value="HTH_TETR_2"/>
    <property type="match status" value="1"/>
</dbReference>
<evidence type="ECO:0000313" key="4">
    <source>
        <dbReference type="EMBL" id="MFC4364328.1"/>
    </source>
</evidence>
<dbReference type="InterPro" id="IPR050109">
    <property type="entry name" value="HTH-type_TetR-like_transc_reg"/>
</dbReference>
<proteinExistence type="predicted"/>
<dbReference type="Pfam" id="PF00440">
    <property type="entry name" value="TetR_N"/>
    <property type="match status" value="1"/>
</dbReference>
<sequence length="203" mass="21886">MAYQATEHTDQVKQANLESLLHKGHQLVAKSGFQNLSISKVTAAAGMASGNLYRYFNNKDALAVAIFERATEREITAVFDSVNQTAAAALTLEMLLSAFCERALANPKLAYALIAEPVSPAVEAARLRYRAIWAERFASVIEAGIKNNEFAQQSAMLAAVAIVGAMAEAVLHQANHKIINRLATKPLVAFCLRGLGKGEADEK</sequence>
<evidence type="ECO:0000256" key="1">
    <source>
        <dbReference type="ARBA" id="ARBA00023125"/>
    </source>
</evidence>
<evidence type="ECO:0000259" key="3">
    <source>
        <dbReference type="PROSITE" id="PS50977"/>
    </source>
</evidence>
<dbReference type="SUPFAM" id="SSF46689">
    <property type="entry name" value="Homeodomain-like"/>
    <property type="match status" value="1"/>
</dbReference>
<keyword evidence="5" id="KW-1185">Reference proteome</keyword>
<gene>
    <name evidence="4" type="ORF">ACFOX3_18610</name>
</gene>
<dbReference type="Gene3D" id="1.10.10.60">
    <property type="entry name" value="Homeodomain-like"/>
    <property type="match status" value="1"/>
</dbReference>
<evidence type="ECO:0000313" key="5">
    <source>
        <dbReference type="Proteomes" id="UP001595840"/>
    </source>
</evidence>
<dbReference type="PANTHER" id="PTHR30055">
    <property type="entry name" value="HTH-TYPE TRANSCRIPTIONAL REGULATOR RUTR"/>
    <property type="match status" value="1"/>
</dbReference>
<dbReference type="Proteomes" id="UP001595840">
    <property type="component" value="Unassembled WGS sequence"/>
</dbReference>
<feature type="DNA-binding region" description="H-T-H motif" evidence="2">
    <location>
        <begin position="37"/>
        <end position="56"/>
    </location>
</feature>
<feature type="domain" description="HTH tetR-type" evidence="3">
    <location>
        <begin position="14"/>
        <end position="74"/>
    </location>
</feature>
<dbReference type="InterPro" id="IPR036271">
    <property type="entry name" value="Tet_transcr_reg_TetR-rel_C_sf"/>
</dbReference>
<dbReference type="SUPFAM" id="SSF48498">
    <property type="entry name" value="Tetracyclin repressor-like, C-terminal domain"/>
    <property type="match status" value="1"/>
</dbReference>